<reference evidence="2 3" key="1">
    <citation type="submission" date="2018-12" db="EMBL/GenBank/DDBJ databases">
        <authorList>
            <person name="Meng J."/>
        </authorList>
    </citation>
    <scope>NUCLEOTIDE SEQUENCE [LARGE SCALE GENOMIC DNA]</scope>
    <source>
        <strain evidence="2 3">HT111-2</strain>
    </source>
</reference>
<evidence type="ECO:0000313" key="3">
    <source>
        <dbReference type="Proteomes" id="UP000288291"/>
    </source>
</evidence>
<dbReference type="Proteomes" id="UP000288291">
    <property type="component" value="Unassembled WGS sequence"/>
</dbReference>
<dbReference type="RefSeq" id="WP_103660710.1">
    <property type="nucleotide sequence ID" value="NZ_ML136894.1"/>
</dbReference>
<dbReference type="EMBL" id="RXIA01000026">
    <property type="protein sequence ID" value="RVU70225.1"/>
    <property type="molecule type" value="Genomic_DNA"/>
</dbReference>
<dbReference type="AlphaFoldDB" id="A0A437STK4"/>
<proteinExistence type="predicted"/>
<dbReference type="InterPro" id="IPR000073">
    <property type="entry name" value="AB_hydrolase_1"/>
</dbReference>
<dbReference type="Pfam" id="PF00561">
    <property type="entry name" value="Abhydrolase_1"/>
    <property type="match status" value="1"/>
</dbReference>
<protein>
    <submittedName>
        <fullName evidence="2">Alpha/beta hydrolase</fullName>
    </submittedName>
</protein>
<accession>A0A437STK4</accession>
<dbReference type="PANTHER" id="PTHR43798">
    <property type="entry name" value="MONOACYLGLYCEROL LIPASE"/>
    <property type="match status" value="1"/>
</dbReference>
<dbReference type="PANTHER" id="PTHR43798:SF33">
    <property type="entry name" value="HYDROLASE, PUTATIVE (AFU_ORTHOLOGUE AFUA_2G14860)-RELATED"/>
    <property type="match status" value="1"/>
</dbReference>
<dbReference type="InterPro" id="IPR029058">
    <property type="entry name" value="AB_hydrolase_fold"/>
</dbReference>
<evidence type="ECO:0000259" key="1">
    <source>
        <dbReference type="Pfam" id="PF00561"/>
    </source>
</evidence>
<dbReference type="GO" id="GO:0016020">
    <property type="term" value="C:membrane"/>
    <property type="evidence" value="ECO:0007669"/>
    <property type="project" value="TreeGrafter"/>
</dbReference>
<dbReference type="Gene3D" id="3.40.50.1820">
    <property type="entry name" value="alpha/beta hydrolase"/>
    <property type="match status" value="1"/>
</dbReference>
<dbReference type="SUPFAM" id="SSF53474">
    <property type="entry name" value="alpha/beta-Hydrolases"/>
    <property type="match status" value="1"/>
</dbReference>
<keyword evidence="3" id="KW-1185">Reference proteome</keyword>
<keyword evidence="2" id="KW-0378">Hydrolase</keyword>
<gene>
    <name evidence="2" type="ORF">EJK17_08810</name>
</gene>
<sequence>MKFTTTDHVRLHYTDTGETDKPVILGIPGIGGSLQMWRDAMALFQPDYRIVLLDPRNQGQSERTFKGQRISRHAADVAELIDYLGLHDVIAIGNSMGAAHFWAYLDQYGKGELKCLVDLDQAPKMIADSTWKYGFKDLTWDNYPSYLKLPFGKAFATYIDDEMFQAAKEEYAKYPYDPAENYDCLVDHAEKDWRDIIVESPIPMLVLAGEKSPYFDPKFTEAVKALNDKVETKIIPNCGHLVQAEQPEAMHEAVVEFWKKIK</sequence>
<evidence type="ECO:0000313" key="2">
    <source>
        <dbReference type="EMBL" id="RVU70225.1"/>
    </source>
</evidence>
<dbReference type="InterPro" id="IPR050266">
    <property type="entry name" value="AB_hydrolase_sf"/>
</dbReference>
<name>A0A437STK4_9LACO</name>
<dbReference type="GO" id="GO:0016787">
    <property type="term" value="F:hydrolase activity"/>
    <property type="evidence" value="ECO:0007669"/>
    <property type="project" value="UniProtKB-KW"/>
</dbReference>
<comment type="caution">
    <text evidence="2">The sequence shown here is derived from an EMBL/GenBank/DDBJ whole genome shotgun (WGS) entry which is preliminary data.</text>
</comment>
<organism evidence="2 3">
    <name type="scientific">Lactobacillus xujianguonis</name>
    <dbReference type="NCBI Taxonomy" id="2495899"/>
    <lineage>
        <taxon>Bacteria</taxon>
        <taxon>Bacillati</taxon>
        <taxon>Bacillota</taxon>
        <taxon>Bacilli</taxon>
        <taxon>Lactobacillales</taxon>
        <taxon>Lactobacillaceae</taxon>
        <taxon>Lactobacillus</taxon>
    </lineage>
</organism>
<feature type="domain" description="AB hydrolase-1" evidence="1">
    <location>
        <begin position="22"/>
        <end position="140"/>
    </location>
</feature>